<evidence type="ECO:0008006" key="4">
    <source>
        <dbReference type="Google" id="ProtNLM"/>
    </source>
</evidence>
<dbReference type="EMBL" id="ML986603">
    <property type="protein sequence ID" value="KAF2265695.1"/>
    <property type="molecule type" value="Genomic_DNA"/>
</dbReference>
<dbReference type="InterPro" id="IPR007218">
    <property type="entry name" value="DNA_pol_delta_4"/>
</dbReference>
<dbReference type="GO" id="GO:0043625">
    <property type="term" value="C:delta DNA polymerase complex"/>
    <property type="evidence" value="ECO:0007669"/>
    <property type="project" value="TreeGrafter"/>
</dbReference>
<dbReference type="PANTHER" id="PTHR14303">
    <property type="entry name" value="DNA POLYMERASE DELTA SUBUNIT 4"/>
    <property type="match status" value="1"/>
</dbReference>
<dbReference type="GO" id="GO:0006261">
    <property type="term" value="P:DNA-templated DNA replication"/>
    <property type="evidence" value="ECO:0007669"/>
    <property type="project" value="TreeGrafter"/>
</dbReference>
<feature type="region of interest" description="Disordered" evidence="1">
    <location>
        <begin position="1"/>
        <end position="51"/>
    </location>
</feature>
<keyword evidence="3" id="KW-1185">Reference proteome</keyword>
<gene>
    <name evidence="2" type="ORF">CC78DRAFT_559624</name>
</gene>
<accession>A0A9P4N159</accession>
<reference evidence="3" key="1">
    <citation type="journal article" date="2020" name="Stud. Mycol.">
        <title>101 Dothideomycetes genomes: A test case for predicting lifestyles and emergence of pathogens.</title>
        <authorList>
            <person name="Haridas S."/>
            <person name="Albert R."/>
            <person name="Binder M."/>
            <person name="Bloem J."/>
            <person name="LaButti K."/>
            <person name="Salamov A."/>
            <person name="Andreopoulos B."/>
            <person name="Baker S."/>
            <person name="Barry K."/>
            <person name="Bills G."/>
            <person name="Bluhm B."/>
            <person name="Cannon C."/>
            <person name="Castanera R."/>
            <person name="Culley D."/>
            <person name="Daum C."/>
            <person name="Ezra D."/>
            <person name="Gonzalez J."/>
            <person name="Henrissat B."/>
            <person name="Kuo A."/>
            <person name="Liang C."/>
            <person name="Lipzen A."/>
            <person name="Lutzoni F."/>
            <person name="Magnuson J."/>
            <person name="Mondo S."/>
            <person name="Nolan M."/>
            <person name="Ohm R."/>
            <person name="Pangilinan J."/>
            <person name="Park H.-J."/>
            <person name="Ramirez L."/>
            <person name="Alfaro M."/>
            <person name="Sun H."/>
            <person name="Tritt A."/>
            <person name="Yoshinaga Y."/>
            <person name="Zwiers L.-H."/>
            <person name="Turgeon B."/>
            <person name="Goodwin S."/>
            <person name="Spatafora J."/>
            <person name="Crous P."/>
            <person name="Grigoriev I."/>
        </authorList>
    </citation>
    <scope>NUCLEOTIDE SEQUENCE [LARGE SCALE GENOMIC DNA]</scope>
    <source>
        <strain evidence="3">CBS 304.66</strain>
    </source>
</reference>
<evidence type="ECO:0000313" key="3">
    <source>
        <dbReference type="Proteomes" id="UP000800093"/>
    </source>
</evidence>
<feature type="compositionally biased region" description="Polar residues" evidence="1">
    <location>
        <begin position="14"/>
        <end position="28"/>
    </location>
</feature>
<evidence type="ECO:0000256" key="1">
    <source>
        <dbReference type="SAM" id="MobiDB-lite"/>
    </source>
</evidence>
<dbReference type="GO" id="GO:0003887">
    <property type="term" value="F:DNA-directed DNA polymerase activity"/>
    <property type="evidence" value="ECO:0007669"/>
    <property type="project" value="TreeGrafter"/>
</dbReference>
<sequence>MPPKRRARGATPKAHQSTLAFHGTSNRVTKPGARAQNAKKNLLSDTAPTDSKDVVADISPSDAADLTTADAAVVEQTKQEVVAQQVASTPEEDEARKISKKRIDDYWRAKERAREAPRVHQEDLSTHEKILREFDMSGQYGPCTGTARLKRWKRAQRLGLTPPIEVLAVLLKEQDGSNAIVVQRSHVDELLNSRSEALA</sequence>
<evidence type="ECO:0000313" key="2">
    <source>
        <dbReference type="EMBL" id="KAF2265695.1"/>
    </source>
</evidence>
<dbReference type="GO" id="GO:0000731">
    <property type="term" value="P:DNA synthesis involved in DNA repair"/>
    <property type="evidence" value="ECO:0007669"/>
    <property type="project" value="InterPro"/>
</dbReference>
<comment type="caution">
    <text evidence="2">The sequence shown here is derived from an EMBL/GenBank/DDBJ whole genome shotgun (WGS) entry which is preliminary data.</text>
</comment>
<dbReference type="PANTHER" id="PTHR14303:SF0">
    <property type="entry name" value="DNA POLYMERASE DELTA SUBUNIT 4"/>
    <property type="match status" value="1"/>
</dbReference>
<dbReference type="Pfam" id="PF04081">
    <property type="entry name" value="DNA_pol_delta_4"/>
    <property type="match status" value="1"/>
</dbReference>
<organism evidence="2 3">
    <name type="scientific">Lojkania enalia</name>
    <dbReference type="NCBI Taxonomy" id="147567"/>
    <lineage>
        <taxon>Eukaryota</taxon>
        <taxon>Fungi</taxon>
        <taxon>Dikarya</taxon>
        <taxon>Ascomycota</taxon>
        <taxon>Pezizomycotina</taxon>
        <taxon>Dothideomycetes</taxon>
        <taxon>Pleosporomycetidae</taxon>
        <taxon>Pleosporales</taxon>
        <taxon>Pleosporales incertae sedis</taxon>
        <taxon>Lojkania</taxon>
    </lineage>
</organism>
<proteinExistence type="predicted"/>
<dbReference type="OrthoDB" id="337486at2759"/>
<name>A0A9P4N159_9PLEO</name>
<dbReference type="AlphaFoldDB" id="A0A9P4N159"/>
<protein>
    <recommendedName>
        <fullName evidence="4">DNA polymerase delta subunit 4</fullName>
    </recommendedName>
</protein>
<dbReference type="Proteomes" id="UP000800093">
    <property type="component" value="Unassembled WGS sequence"/>
</dbReference>